<dbReference type="EMBL" id="BSEC01000008">
    <property type="protein sequence ID" value="GLI96150.1"/>
    <property type="molecule type" value="Genomic_DNA"/>
</dbReference>
<keyword evidence="2" id="KW-1185">Reference proteome</keyword>
<name>A0A9W6H0H8_9HYPH</name>
<proteinExistence type="predicted"/>
<evidence type="ECO:0000313" key="1">
    <source>
        <dbReference type="EMBL" id="GLI96150.1"/>
    </source>
</evidence>
<sequence>MQQEVSPFIRSTTRPMNLVAKAVKRFGEEDCLYRCQDNTYPCSAGQTLFYRYTSVENGMTLHQ</sequence>
<organism evidence="1 2">
    <name type="scientific">Methylocystis echinoides</name>
    <dbReference type="NCBI Taxonomy" id="29468"/>
    <lineage>
        <taxon>Bacteria</taxon>
        <taxon>Pseudomonadati</taxon>
        <taxon>Pseudomonadota</taxon>
        <taxon>Alphaproteobacteria</taxon>
        <taxon>Hyphomicrobiales</taxon>
        <taxon>Methylocystaceae</taxon>
        <taxon>Methylocystis</taxon>
    </lineage>
</organism>
<dbReference type="AlphaFoldDB" id="A0A9W6H0H8"/>
<dbReference type="Proteomes" id="UP001144323">
    <property type="component" value="Unassembled WGS sequence"/>
</dbReference>
<reference evidence="1" key="1">
    <citation type="journal article" date="2023" name="Int. J. Syst. Evol. Microbiol.">
        <title>Methylocystis iwaonis sp. nov., a type II methane-oxidizing bacterium from surface soil of a rice paddy field in Japan, and emended description of the genus Methylocystis (ex Whittenbury et al. 1970) Bowman et al. 1993.</title>
        <authorList>
            <person name="Kaise H."/>
            <person name="Sawadogo J.B."/>
            <person name="Alam M.S."/>
            <person name="Ueno C."/>
            <person name="Dianou D."/>
            <person name="Shinjo R."/>
            <person name="Asakawa S."/>
        </authorList>
    </citation>
    <scope>NUCLEOTIDE SEQUENCE</scope>
    <source>
        <strain evidence="1">LMG27198</strain>
    </source>
</reference>
<evidence type="ECO:0000313" key="2">
    <source>
        <dbReference type="Proteomes" id="UP001144323"/>
    </source>
</evidence>
<comment type="caution">
    <text evidence="1">The sequence shown here is derived from an EMBL/GenBank/DDBJ whole genome shotgun (WGS) entry which is preliminary data.</text>
</comment>
<protein>
    <submittedName>
        <fullName evidence="1">Uncharacterized protein</fullName>
    </submittedName>
</protein>
<accession>A0A9W6H0H8</accession>
<gene>
    <name evidence="1" type="ORF">LMG27198_51430</name>
</gene>